<dbReference type="AlphaFoldDB" id="A0A1G2Q0W5"/>
<dbReference type="Gene3D" id="1.20.1440.100">
    <property type="entry name" value="SG protein - dephosphorylation function"/>
    <property type="match status" value="1"/>
</dbReference>
<dbReference type="NCBIfam" id="TIGR01488">
    <property type="entry name" value="HAD-SF-IB"/>
    <property type="match status" value="1"/>
</dbReference>
<dbReference type="InterPro" id="IPR036412">
    <property type="entry name" value="HAD-like_sf"/>
</dbReference>
<name>A0A1G2Q0W5_9BACT</name>
<evidence type="ECO:0000313" key="1">
    <source>
        <dbReference type="EMBL" id="OHA54203.1"/>
    </source>
</evidence>
<reference evidence="1 2" key="1">
    <citation type="journal article" date="2016" name="Nat. Commun.">
        <title>Thousands of microbial genomes shed light on interconnected biogeochemical processes in an aquifer system.</title>
        <authorList>
            <person name="Anantharaman K."/>
            <person name="Brown C.T."/>
            <person name="Hug L.A."/>
            <person name="Sharon I."/>
            <person name="Castelle C.J."/>
            <person name="Probst A.J."/>
            <person name="Thomas B.C."/>
            <person name="Singh A."/>
            <person name="Wilkins M.J."/>
            <person name="Karaoz U."/>
            <person name="Brodie E.L."/>
            <person name="Williams K.H."/>
            <person name="Hubbard S.S."/>
            <person name="Banfield J.F."/>
        </authorList>
    </citation>
    <scope>NUCLEOTIDE SEQUENCE [LARGE SCALE GENOMIC DNA]</scope>
</reference>
<dbReference type="InterPro" id="IPR023214">
    <property type="entry name" value="HAD_sf"/>
</dbReference>
<gene>
    <name evidence="1" type="ORF">A2226_02455</name>
</gene>
<comment type="caution">
    <text evidence="1">The sequence shown here is derived from an EMBL/GenBank/DDBJ whole genome shotgun (WGS) entry which is preliminary data.</text>
</comment>
<dbReference type="InterPro" id="IPR050582">
    <property type="entry name" value="HAD-like_SerB"/>
</dbReference>
<proteinExistence type="predicted"/>
<evidence type="ECO:0008006" key="3">
    <source>
        <dbReference type="Google" id="ProtNLM"/>
    </source>
</evidence>
<protein>
    <recommendedName>
        <fullName evidence="3">Haloacid dehalogenase</fullName>
    </recommendedName>
</protein>
<dbReference type="Pfam" id="PF12710">
    <property type="entry name" value="HAD"/>
    <property type="match status" value="1"/>
</dbReference>
<accession>A0A1G2Q0W5</accession>
<dbReference type="EMBL" id="MHTB01000055">
    <property type="protein sequence ID" value="OHA54203.1"/>
    <property type="molecule type" value="Genomic_DNA"/>
</dbReference>
<dbReference type="PANTHER" id="PTHR43344">
    <property type="entry name" value="PHOSPHOSERINE PHOSPHATASE"/>
    <property type="match status" value="1"/>
</dbReference>
<evidence type="ECO:0000313" key="2">
    <source>
        <dbReference type="Proteomes" id="UP000178936"/>
    </source>
</evidence>
<organism evidence="1 2">
    <name type="scientific">Candidatus Veblenbacteria bacterium RIFOXYA2_FULL_43_9</name>
    <dbReference type="NCBI Taxonomy" id="1802425"/>
    <lineage>
        <taxon>Bacteria</taxon>
        <taxon>Candidatus Vebleniibacteriota</taxon>
    </lineage>
</organism>
<sequence length="229" mass="26625">MASRKKSRLAVFDIDGTIFRSSLQRELIMALVRYNVFPAIVKKELEQNYFSWVNRQGNYEDYIMQVVRSYEKRIAGVSVEDVRRVAQIVISQQKSRVYTYTRQLIEKLRPTHNLVAISGSPIEIVEEFNSHYKFDAVYGMTFQIHDERYTGEVLEIPIRDKKAVLKKYLLEKNLKLAGSVGVGDGESDASFLEIVSRPICFNPNKNLYKIAKKKGWEIVVERKDVIYNM</sequence>
<dbReference type="Gene3D" id="3.40.50.1000">
    <property type="entry name" value="HAD superfamily/HAD-like"/>
    <property type="match status" value="1"/>
</dbReference>
<dbReference type="Proteomes" id="UP000178936">
    <property type="component" value="Unassembled WGS sequence"/>
</dbReference>
<dbReference type="SUPFAM" id="SSF56784">
    <property type="entry name" value="HAD-like"/>
    <property type="match status" value="1"/>
</dbReference>
<dbReference type="NCBIfam" id="TIGR01490">
    <property type="entry name" value="HAD-SF-IB-hyp1"/>
    <property type="match status" value="1"/>
</dbReference>
<dbReference type="InterPro" id="IPR006385">
    <property type="entry name" value="HAD_hydro_SerB1"/>
</dbReference>